<feature type="domain" description="Regulator of G protein signalling-like" evidence="1">
    <location>
        <begin position="76"/>
        <end position="109"/>
    </location>
</feature>
<dbReference type="AlphaFoldDB" id="A0A091DNC0"/>
<dbReference type="EMBL" id="KN122065">
    <property type="protein sequence ID" value="KFO33629.1"/>
    <property type="molecule type" value="Genomic_DNA"/>
</dbReference>
<dbReference type="PANTHER" id="PTHR45872:SF4">
    <property type="entry name" value="RHO GUANINE NUCLEOTIDE EXCHANGE FACTOR 1"/>
    <property type="match status" value="1"/>
</dbReference>
<dbReference type="InterPro" id="IPR036305">
    <property type="entry name" value="RGS_sf"/>
</dbReference>
<gene>
    <name evidence="2" type="ORF">H920_04975</name>
</gene>
<dbReference type="GO" id="GO:0005085">
    <property type="term" value="F:guanyl-nucleotide exchange factor activity"/>
    <property type="evidence" value="ECO:0007669"/>
    <property type="project" value="InterPro"/>
</dbReference>
<accession>A0A091DNC0</accession>
<dbReference type="SUPFAM" id="SSF48097">
    <property type="entry name" value="Regulator of G-protein signaling, RGS"/>
    <property type="match status" value="1"/>
</dbReference>
<dbReference type="GO" id="GO:0005737">
    <property type="term" value="C:cytoplasm"/>
    <property type="evidence" value="ECO:0007669"/>
    <property type="project" value="InterPro"/>
</dbReference>
<evidence type="ECO:0000313" key="3">
    <source>
        <dbReference type="Proteomes" id="UP000028990"/>
    </source>
</evidence>
<sequence>MGLVRLIRDTDVILGKIEEDVETEGETDMPCGALEMEDVAPRAASGLPRPGLVPVSIIGAEDEDFENELEAPSEEQSSQFQNVEQVKRRPAHLMALLQHVALQFEPAPLSNICDSTLPADPGGGPNSAFLAGITRQDSGLVSGGKLLVISDLDDTQALIQKRNHPKQPVIKWTRCNY</sequence>
<dbReference type="InterPro" id="IPR044926">
    <property type="entry name" value="RGS_subdomain_2"/>
</dbReference>
<name>A0A091DNC0_FUKDA</name>
<evidence type="ECO:0000259" key="1">
    <source>
        <dbReference type="Pfam" id="PF09128"/>
    </source>
</evidence>
<dbReference type="Proteomes" id="UP000028990">
    <property type="component" value="Unassembled WGS sequence"/>
</dbReference>
<dbReference type="Gene3D" id="1.10.167.10">
    <property type="entry name" value="Regulator of G-protein Signalling 4, domain 2"/>
    <property type="match status" value="1"/>
</dbReference>
<dbReference type="PANTHER" id="PTHR45872">
    <property type="entry name" value="RHO GUANINE NUCLEOTIDE EXCHANGE FACTOR 2, ISOFORM D"/>
    <property type="match status" value="1"/>
</dbReference>
<dbReference type="Pfam" id="PF09128">
    <property type="entry name" value="RGS-like"/>
    <property type="match status" value="1"/>
</dbReference>
<dbReference type="GO" id="GO:0007186">
    <property type="term" value="P:G protein-coupled receptor signaling pathway"/>
    <property type="evidence" value="ECO:0007669"/>
    <property type="project" value="TreeGrafter"/>
</dbReference>
<protein>
    <submittedName>
        <fullName evidence="2">Rho guanine nucleotide exchange factor 1</fullName>
    </submittedName>
</protein>
<dbReference type="InterPro" id="IPR015212">
    <property type="entry name" value="RGS-like_dom"/>
</dbReference>
<organism evidence="2 3">
    <name type="scientific">Fukomys damarensis</name>
    <name type="common">Damaraland mole rat</name>
    <name type="synonym">Cryptomys damarensis</name>
    <dbReference type="NCBI Taxonomy" id="885580"/>
    <lineage>
        <taxon>Eukaryota</taxon>
        <taxon>Metazoa</taxon>
        <taxon>Chordata</taxon>
        <taxon>Craniata</taxon>
        <taxon>Vertebrata</taxon>
        <taxon>Euteleostomi</taxon>
        <taxon>Mammalia</taxon>
        <taxon>Eutheria</taxon>
        <taxon>Euarchontoglires</taxon>
        <taxon>Glires</taxon>
        <taxon>Rodentia</taxon>
        <taxon>Hystricomorpha</taxon>
        <taxon>Bathyergidae</taxon>
        <taxon>Fukomys</taxon>
    </lineage>
</organism>
<dbReference type="GO" id="GO:0001664">
    <property type="term" value="F:G protein-coupled receptor binding"/>
    <property type="evidence" value="ECO:0007669"/>
    <property type="project" value="TreeGrafter"/>
</dbReference>
<proteinExistence type="predicted"/>
<evidence type="ECO:0000313" key="2">
    <source>
        <dbReference type="EMBL" id="KFO33629.1"/>
    </source>
</evidence>
<keyword evidence="3" id="KW-1185">Reference proteome</keyword>
<dbReference type="eggNOG" id="KOG3520">
    <property type="taxonomic scope" value="Eukaryota"/>
</dbReference>
<reference evidence="2 3" key="1">
    <citation type="submission" date="2013-11" db="EMBL/GenBank/DDBJ databases">
        <title>The Damaraland mole rat (Fukomys damarensis) genome and evolution of African mole rats.</title>
        <authorList>
            <person name="Gladyshev V.N."/>
            <person name="Fang X."/>
        </authorList>
    </citation>
    <scope>NUCLEOTIDE SEQUENCE [LARGE SCALE GENOMIC DNA]</scope>
    <source>
        <tissue evidence="2">Liver</tissue>
    </source>
</reference>